<reference evidence="4" key="1">
    <citation type="journal article" date="2020" name="mSystems">
        <title>Genome- and Community-Level Interaction Insights into Carbon Utilization and Element Cycling Functions of Hydrothermarchaeota in Hydrothermal Sediment.</title>
        <authorList>
            <person name="Zhou Z."/>
            <person name="Liu Y."/>
            <person name="Xu W."/>
            <person name="Pan J."/>
            <person name="Luo Z.H."/>
            <person name="Li M."/>
        </authorList>
    </citation>
    <scope>NUCLEOTIDE SEQUENCE [LARGE SCALE GENOMIC DNA]</scope>
    <source>
        <strain evidence="4">HyVt-538</strain>
    </source>
</reference>
<dbReference type="GO" id="GO:0046872">
    <property type="term" value="F:metal ion binding"/>
    <property type="evidence" value="ECO:0007669"/>
    <property type="project" value="UniProtKB-KW"/>
</dbReference>
<feature type="transmembrane region" description="Helical" evidence="2">
    <location>
        <begin position="133"/>
        <end position="157"/>
    </location>
</feature>
<organism evidence="4">
    <name type="scientific">Hellea balneolensis</name>
    <dbReference type="NCBI Taxonomy" id="287478"/>
    <lineage>
        <taxon>Bacteria</taxon>
        <taxon>Pseudomonadati</taxon>
        <taxon>Pseudomonadota</taxon>
        <taxon>Alphaproteobacteria</taxon>
        <taxon>Maricaulales</taxon>
        <taxon>Robiginitomaculaceae</taxon>
        <taxon>Hellea</taxon>
    </lineage>
</organism>
<keyword evidence="2" id="KW-0812">Transmembrane</keyword>
<comment type="caution">
    <text evidence="4">The sequence shown here is derived from an EMBL/GenBank/DDBJ whole genome shotgun (WGS) entry which is preliminary data.</text>
</comment>
<dbReference type="Pfam" id="PF13378">
    <property type="entry name" value="MR_MLE_C"/>
    <property type="match status" value="1"/>
</dbReference>
<name>A0A7V5NW93_9PROT</name>
<proteinExistence type="predicted"/>
<dbReference type="Gene3D" id="3.20.20.120">
    <property type="entry name" value="Enolase-like C-terminal domain"/>
    <property type="match status" value="1"/>
</dbReference>
<evidence type="ECO:0000256" key="2">
    <source>
        <dbReference type="SAM" id="Phobius"/>
    </source>
</evidence>
<feature type="non-terminal residue" evidence="4">
    <location>
        <position position="1"/>
    </location>
</feature>
<dbReference type="SUPFAM" id="SSF51604">
    <property type="entry name" value="Enolase C-terminal domain-like"/>
    <property type="match status" value="1"/>
</dbReference>
<keyword evidence="2" id="KW-0472">Membrane</keyword>
<evidence type="ECO:0000256" key="1">
    <source>
        <dbReference type="ARBA" id="ARBA00022723"/>
    </source>
</evidence>
<keyword evidence="1" id="KW-0479">Metal-binding</keyword>
<dbReference type="InterPro" id="IPR029065">
    <property type="entry name" value="Enolase_C-like"/>
</dbReference>
<dbReference type="PANTHER" id="PTHR48073">
    <property type="entry name" value="O-SUCCINYLBENZOATE SYNTHASE-RELATED"/>
    <property type="match status" value="1"/>
</dbReference>
<accession>A0A7V5NW93</accession>
<dbReference type="Proteomes" id="UP000885806">
    <property type="component" value="Unassembled WGS sequence"/>
</dbReference>
<dbReference type="EMBL" id="DROP01000049">
    <property type="protein sequence ID" value="HHI88448.1"/>
    <property type="molecule type" value="Genomic_DNA"/>
</dbReference>
<dbReference type="AlphaFoldDB" id="A0A7V5NW93"/>
<evidence type="ECO:0000259" key="3">
    <source>
        <dbReference type="Pfam" id="PF13378"/>
    </source>
</evidence>
<feature type="domain" description="Enolase C-terminal" evidence="3">
    <location>
        <begin position="6"/>
        <end position="156"/>
    </location>
</feature>
<dbReference type="PANTHER" id="PTHR48073:SF2">
    <property type="entry name" value="O-SUCCINYLBENZOATE SYNTHASE"/>
    <property type="match status" value="1"/>
</dbReference>
<sequence>AGQARDYPLLKLKIGETGGLSATLAVLEARPDAELIVDANEALHPDEVQAFRAALSDKPVALIEQPVAASKFDQVENRPKALPVLCADESLHTRNELSALWTAGYRAVNVKLDKCGGLTEGLALMQAARQMGFVIMAGCMVGTSLAMAPMMALSAFADIIDLDGPLLLERDVANGLEYNGPTIAPPRPELWG</sequence>
<dbReference type="InterPro" id="IPR036849">
    <property type="entry name" value="Enolase-like_C_sf"/>
</dbReference>
<gene>
    <name evidence="4" type="ORF">ENK01_00715</name>
</gene>
<keyword evidence="2" id="KW-1133">Transmembrane helix</keyword>
<protein>
    <submittedName>
        <fullName evidence="4">Dipeptide epimerase</fullName>
    </submittedName>
</protein>
<evidence type="ECO:0000313" key="4">
    <source>
        <dbReference type="EMBL" id="HHI88448.1"/>
    </source>
</evidence>